<dbReference type="AlphaFoldDB" id="B9R7K0"/>
<keyword evidence="3" id="KW-0238">DNA-binding</keyword>
<dbReference type="SUPFAM" id="SSF101936">
    <property type="entry name" value="DNA-binding pseudobarrel domain"/>
    <property type="match status" value="2"/>
</dbReference>
<dbReference type="Pfam" id="PF02362">
    <property type="entry name" value="B3"/>
    <property type="match status" value="2"/>
</dbReference>
<keyword evidence="4" id="KW-0804">Transcription</keyword>
<dbReference type="EMBL" id="EQ973772">
    <property type="protein sequence ID" value="EEF52480.1"/>
    <property type="molecule type" value="Genomic_DNA"/>
</dbReference>
<feature type="region of interest" description="Disordered" evidence="6">
    <location>
        <begin position="152"/>
        <end position="173"/>
    </location>
</feature>
<dbReference type="GO" id="GO:0005634">
    <property type="term" value="C:nucleus"/>
    <property type="evidence" value="ECO:0007669"/>
    <property type="project" value="UniProtKB-SubCell"/>
</dbReference>
<dbReference type="Gene3D" id="2.40.330.10">
    <property type="entry name" value="DNA-binding pseudobarrel domain"/>
    <property type="match status" value="2"/>
</dbReference>
<keyword evidence="2" id="KW-0805">Transcription regulation</keyword>
<dbReference type="InterPro" id="IPR044837">
    <property type="entry name" value="REM16-like"/>
</dbReference>
<dbReference type="STRING" id="3988.B9R7K0"/>
<feature type="domain" description="TF-B3" evidence="7">
    <location>
        <begin position="23"/>
        <end position="116"/>
    </location>
</feature>
<dbReference type="InterPro" id="IPR015300">
    <property type="entry name" value="DNA-bd_pseudobarrel_sf"/>
</dbReference>
<evidence type="ECO:0000256" key="4">
    <source>
        <dbReference type="ARBA" id="ARBA00023163"/>
    </source>
</evidence>
<dbReference type="CDD" id="cd10017">
    <property type="entry name" value="B3_DNA"/>
    <property type="match status" value="2"/>
</dbReference>
<dbReference type="PANTHER" id="PTHR31391:SF157">
    <property type="entry name" value="B3 DOMAIN-CONTAINING PROTEIN REM16"/>
    <property type="match status" value="1"/>
</dbReference>
<evidence type="ECO:0000256" key="1">
    <source>
        <dbReference type="ARBA" id="ARBA00004123"/>
    </source>
</evidence>
<dbReference type="eggNOG" id="ENOG502QT0X">
    <property type="taxonomic scope" value="Eukaryota"/>
</dbReference>
<evidence type="ECO:0000256" key="5">
    <source>
        <dbReference type="ARBA" id="ARBA00023242"/>
    </source>
</evidence>
<organism evidence="8 9">
    <name type="scientific">Ricinus communis</name>
    <name type="common">Castor bean</name>
    <dbReference type="NCBI Taxonomy" id="3988"/>
    <lineage>
        <taxon>Eukaryota</taxon>
        <taxon>Viridiplantae</taxon>
        <taxon>Streptophyta</taxon>
        <taxon>Embryophyta</taxon>
        <taxon>Tracheophyta</taxon>
        <taxon>Spermatophyta</taxon>
        <taxon>Magnoliopsida</taxon>
        <taxon>eudicotyledons</taxon>
        <taxon>Gunneridae</taxon>
        <taxon>Pentapetalae</taxon>
        <taxon>rosids</taxon>
        <taxon>fabids</taxon>
        <taxon>Malpighiales</taxon>
        <taxon>Euphorbiaceae</taxon>
        <taxon>Acalyphoideae</taxon>
        <taxon>Acalypheae</taxon>
        <taxon>Ricinus</taxon>
    </lineage>
</organism>
<dbReference type="SMART" id="SM01019">
    <property type="entry name" value="B3"/>
    <property type="match status" value="2"/>
</dbReference>
<dbReference type="GO" id="GO:0003677">
    <property type="term" value="F:DNA binding"/>
    <property type="evidence" value="ECO:0007669"/>
    <property type="project" value="UniProtKB-KW"/>
</dbReference>
<dbReference type="FunCoup" id="B9R7K0">
    <property type="interactions" value="31"/>
</dbReference>
<reference evidence="9" key="1">
    <citation type="journal article" date="2010" name="Nat. Biotechnol.">
        <title>Draft genome sequence of the oilseed species Ricinus communis.</title>
        <authorList>
            <person name="Chan A.P."/>
            <person name="Crabtree J."/>
            <person name="Zhao Q."/>
            <person name="Lorenzi H."/>
            <person name="Orvis J."/>
            <person name="Puiu D."/>
            <person name="Melake-Berhan A."/>
            <person name="Jones K.M."/>
            <person name="Redman J."/>
            <person name="Chen G."/>
            <person name="Cahoon E.B."/>
            <person name="Gedil M."/>
            <person name="Stanke M."/>
            <person name="Haas B.J."/>
            <person name="Wortman J.R."/>
            <person name="Fraser-Liggett C.M."/>
            <person name="Ravel J."/>
            <person name="Rabinowicz P.D."/>
        </authorList>
    </citation>
    <scope>NUCLEOTIDE SEQUENCE [LARGE SCALE GENOMIC DNA]</scope>
    <source>
        <strain evidence="9">cv. Hale</strain>
    </source>
</reference>
<evidence type="ECO:0000256" key="3">
    <source>
        <dbReference type="ARBA" id="ARBA00023125"/>
    </source>
</evidence>
<feature type="domain" description="TF-B3" evidence="7">
    <location>
        <begin position="234"/>
        <end position="333"/>
    </location>
</feature>
<proteinExistence type="predicted"/>
<evidence type="ECO:0000259" key="7">
    <source>
        <dbReference type="PROSITE" id="PS50863"/>
    </source>
</evidence>
<name>B9R7K0_RICCO</name>
<sequence length="337" mass="38658">MGEESCRDCRSWEEEIYWTHFQCLHFSQILHPGFDRRLAIPEQFTKNLRRKLPKIITLRGPSGRTWEVGLAANDDTVFFNHGWEAFVIDHSLQEKDLLIFKYNGDSCFDVLIFDGQSLCEKAASYFVRKCGHREQESGCQTKRRIGEISVEATLPSPENPVEGPTPEKSANTDIYTTPLRQPITSRAYTKKTRREVDPDVIHNVPYLSSRRLITEEEKQNALQLAQAALTSEGFMVVMKPTHVNRRFYMSIPSGWMVKHLSSLEKQDVILCVKEKQWVTKFCYQKSKHSGGLSGGWKSFALANDLQEFDVCVFEPSGLQNNAVVLNVNIFPVYQEDL</sequence>
<keyword evidence="9" id="KW-1185">Reference proteome</keyword>
<dbReference type="PROSITE" id="PS50863">
    <property type="entry name" value="B3"/>
    <property type="match status" value="2"/>
</dbReference>
<evidence type="ECO:0000256" key="6">
    <source>
        <dbReference type="SAM" id="MobiDB-lite"/>
    </source>
</evidence>
<dbReference type="InParanoid" id="B9R7K0"/>
<evidence type="ECO:0000256" key="2">
    <source>
        <dbReference type="ARBA" id="ARBA00023015"/>
    </source>
</evidence>
<keyword evidence="5" id="KW-0539">Nucleus</keyword>
<dbReference type="InterPro" id="IPR003340">
    <property type="entry name" value="B3_DNA-bd"/>
</dbReference>
<dbReference type="Proteomes" id="UP000008311">
    <property type="component" value="Unassembled WGS sequence"/>
</dbReference>
<evidence type="ECO:0000313" key="9">
    <source>
        <dbReference type="Proteomes" id="UP000008311"/>
    </source>
</evidence>
<evidence type="ECO:0000313" key="8">
    <source>
        <dbReference type="EMBL" id="EEF52480.1"/>
    </source>
</evidence>
<gene>
    <name evidence="8" type="ORF">RCOM_1592610</name>
</gene>
<dbReference type="PANTHER" id="PTHR31391">
    <property type="entry name" value="B3 DOMAIN-CONTAINING PROTEIN OS11G0197600-RELATED"/>
    <property type="match status" value="1"/>
</dbReference>
<accession>B9R7K0</accession>
<protein>
    <submittedName>
        <fullName evidence="8">DNA binding protein, putative</fullName>
    </submittedName>
</protein>
<comment type="subcellular location">
    <subcellularLocation>
        <location evidence="1">Nucleus</location>
    </subcellularLocation>
</comment>